<dbReference type="InterPro" id="IPR009048">
    <property type="entry name" value="A-macroglobulin_rcpt-bd"/>
</dbReference>
<evidence type="ECO:0000256" key="4">
    <source>
        <dbReference type="ARBA" id="ARBA00022900"/>
    </source>
</evidence>
<dbReference type="InterPro" id="IPR019742">
    <property type="entry name" value="MacrogloblnA2_CS"/>
</dbReference>
<sequence length="572" mass="64238">MSGDRSAAVGGDCWERSKLCPFSVIMLQRDILGPSINGLASLIRMPYGCGEQNMINFAPNIYILDYLTKKKQLTDNVKEKALSFMRQGYQRELLYQRDDGSFSAFGNADPSGSTWLSAFVLRCFLEADSYIDIDQNVLHRTYTWLKGRQKSNGEFWEPGRVIHSELQGGNKSPVTLTAYIVTSLLGYKKFQHNFDIQDSVKFLESEFNRGVSNNYTLALITYALSSVGSPKAKEALQMLTLRAEQEGDMRFWMSPMSVLSESWQPRSLDIEVAAYALLSHFLQFQVSEGIPIMRWLSRQRSSLGGFASTQDTIVALKALSEFAALMNTERTDIHVTVMEPHLLHPLTFQIDTHNRLLLQTAQLAAVQPVAVNISANGFGFAICQLNVIYNVKDSGSFRRRRDIQNQEAFDLDVSVKDSKDDINHVNLNVCTRFLGPDRSGMALMEVNLLSGFTVPSGAIPLSEIVKKVEHDPGKLNLYLDSVNETEFCVDIPAVRNFKVSNTQDASVSIVDYYEPRRLAVRSYNSKAKLFSCDLCGDAQGCSPCEKTSGSLRHSPVLFIFYFMLLCSLQHWL</sequence>
<reference evidence="9" key="1">
    <citation type="submission" date="2025-08" db="UniProtKB">
        <authorList>
            <consortium name="RefSeq"/>
        </authorList>
    </citation>
    <scope>IDENTIFICATION</scope>
    <source>
        <tissue evidence="9">Leukocyte</tissue>
    </source>
</reference>
<proteinExistence type="inferred from homology"/>
<dbReference type="InterPro" id="IPR047565">
    <property type="entry name" value="Alpha-macroglob_thiol-ester_cl"/>
</dbReference>
<organism evidence="9">
    <name type="scientific">Castor canadensis</name>
    <name type="common">American beaver</name>
    <dbReference type="NCBI Taxonomy" id="51338"/>
    <lineage>
        <taxon>Eukaryota</taxon>
        <taxon>Metazoa</taxon>
        <taxon>Chordata</taxon>
        <taxon>Craniata</taxon>
        <taxon>Vertebrata</taxon>
        <taxon>Euteleostomi</taxon>
        <taxon>Mammalia</taxon>
        <taxon>Eutheria</taxon>
        <taxon>Euarchontoglires</taxon>
        <taxon>Glires</taxon>
        <taxon>Rodentia</taxon>
        <taxon>Castorimorpha</taxon>
        <taxon>Castoridae</taxon>
        <taxon>Castor</taxon>
    </lineage>
</organism>
<dbReference type="SMART" id="SM01419">
    <property type="entry name" value="Thiol-ester_cl"/>
    <property type="match status" value="1"/>
</dbReference>
<comment type="similarity">
    <text evidence="1">Belongs to the protease inhibitor I39 (alpha-2-macroglobulin) family.</text>
</comment>
<dbReference type="FunFam" id="1.50.10.20:FF:000001">
    <property type="entry name" value="CD109 isoform 1"/>
    <property type="match status" value="1"/>
</dbReference>
<dbReference type="InterPro" id="IPR008930">
    <property type="entry name" value="Terpenoid_cyclase/PrenylTrfase"/>
</dbReference>
<keyword evidence="3" id="KW-0732">Signal</keyword>
<evidence type="ECO:0000256" key="7">
    <source>
        <dbReference type="ARBA" id="ARBA00023180"/>
    </source>
</evidence>
<evidence type="ECO:0000256" key="1">
    <source>
        <dbReference type="ARBA" id="ARBA00010952"/>
    </source>
</evidence>
<dbReference type="SUPFAM" id="SSF49410">
    <property type="entry name" value="Alpha-macroglobulin receptor domain"/>
    <property type="match status" value="1"/>
</dbReference>
<accession>A0A8B7WJ04</accession>
<gene>
    <name evidence="9" type="primary">Cd109</name>
</gene>
<dbReference type="CTD" id="135228"/>
<evidence type="ECO:0000259" key="8">
    <source>
        <dbReference type="SMART" id="SM01361"/>
    </source>
</evidence>
<dbReference type="InterPro" id="IPR041813">
    <property type="entry name" value="A2M_TED"/>
</dbReference>
<dbReference type="GO" id="GO:0005615">
    <property type="term" value="C:extracellular space"/>
    <property type="evidence" value="ECO:0007669"/>
    <property type="project" value="InterPro"/>
</dbReference>
<dbReference type="Gene3D" id="2.60.40.690">
    <property type="entry name" value="Alpha-macroglobulin, receptor-binding domain"/>
    <property type="match status" value="1"/>
</dbReference>
<dbReference type="InterPro" id="IPR036595">
    <property type="entry name" value="A-macroglobulin_rcpt-bd_sf"/>
</dbReference>
<evidence type="ECO:0000256" key="2">
    <source>
        <dbReference type="ARBA" id="ARBA00022690"/>
    </source>
</evidence>
<keyword evidence="7" id="KW-0325">Glycoprotein</keyword>
<dbReference type="GO" id="GO:0004867">
    <property type="term" value="F:serine-type endopeptidase inhibitor activity"/>
    <property type="evidence" value="ECO:0007669"/>
    <property type="project" value="UniProtKB-KW"/>
</dbReference>
<dbReference type="SMART" id="SM01361">
    <property type="entry name" value="A2M_recep"/>
    <property type="match status" value="1"/>
</dbReference>
<keyword evidence="2" id="KW-0646">Protease inhibitor</keyword>
<dbReference type="PANTHER" id="PTHR11412:SF136">
    <property type="entry name" value="CD109 ANTIGEN"/>
    <property type="match status" value="1"/>
</dbReference>
<dbReference type="KEGG" id="ccan:109702744"/>
<evidence type="ECO:0000256" key="3">
    <source>
        <dbReference type="ARBA" id="ARBA00022729"/>
    </source>
</evidence>
<dbReference type="Gene3D" id="2.60.120.1540">
    <property type="match status" value="1"/>
</dbReference>
<keyword evidence="6" id="KW-1015">Disulfide bond</keyword>
<name>A0A8B7WJ04_CASCN</name>
<dbReference type="FunFam" id="2.60.40.690:FF:000005">
    <property type="entry name" value="CD109 molecule"/>
    <property type="match status" value="1"/>
</dbReference>
<dbReference type="SUPFAM" id="SSF48239">
    <property type="entry name" value="Terpenoid cyclases/Protein prenyltransferases"/>
    <property type="match status" value="1"/>
</dbReference>
<dbReference type="AlphaFoldDB" id="A0A8B7WJ04"/>
<dbReference type="PANTHER" id="PTHR11412">
    <property type="entry name" value="MACROGLOBULIN / COMPLEMENT"/>
    <property type="match status" value="1"/>
</dbReference>
<dbReference type="InterPro" id="IPR011626">
    <property type="entry name" value="Alpha-macroglobulin_TED"/>
</dbReference>
<dbReference type="Pfam" id="PF07678">
    <property type="entry name" value="TED_complement"/>
    <property type="match status" value="1"/>
</dbReference>
<dbReference type="RefSeq" id="XP_020043609.1">
    <property type="nucleotide sequence ID" value="XM_020188020.1"/>
</dbReference>
<keyword evidence="5" id="KW-0882">Thioester bond</keyword>
<evidence type="ECO:0000256" key="5">
    <source>
        <dbReference type="ARBA" id="ARBA00022966"/>
    </source>
</evidence>
<dbReference type="PROSITE" id="PS00477">
    <property type="entry name" value="ALPHA_2_MACROGLOBULIN"/>
    <property type="match status" value="1"/>
</dbReference>
<feature type="domain" description="Alpha-macroglobulin receptor-binding" evidence="8">
    <location>
        <begin position="439"/>
        <end position="523"/>
    </location>
</feature>
<keyword evidence="4" id="KW-0722">Serine protease inhibitor</keyword>
<dbReference type="CDD" id="cd02897">
    <property type="entry name" value="A2M_2"/>
    <property type="match status" value="1"/>
</dbReference>
<evidence type="ECO:0000313" key="9">
    <source>
        <dbReference type="RefSeq" id="XP_020043609.1"/>
    </source>
</evidence>
<protein>
    <submittedName>
        <fullName evidence="9">CD109 antigen</fullName>
    </submittedName>
</protein>
<dbReference type="OrthoDB" id="9998011at2759"/>
<evidence type="ECO:0000256" key="6">
    <source>
        <dbReference type="ARBA" id="ARBA00023157"/>
    </source>
</evidence>
<dbReference type="Gene3D" id="1.50.10.20">
    <property type="match status" value="1"/>
</dbReference>
<dbReference type="Pfam" id="PF07677">
    <property type="entry name" value="A2M_recep"/>
    <property type="match status" value="1"/>
</dbReference>
<dbReference type="InterPro" id="IPR050473">
    <property type="entry name" value="A2M/Complement_sys"/>
</dbReference>